<feature type="region of interest" description="Disordered" evidence="1">
    <location>
        <begin position="127"/>
        <end position="156"/>
    </location>
</feature>
<feature type="transmembrane region" description="Helical" evidence="2">
    <location>
        <begin position="96"/>
        <end position="116"/>
    </location>
</feature>
<keyword evidence="2" id="KW-1133">Transmembrane helix</keyword>
<dbReference type="GO" id="GO:0005886">
    <property type="term" value="C:plasma membrane"/>
    <property type="evidence" value="ECO:0007669"/>
    <property type="project" value="TreeGrafter"/>
</dbReference>
<evidence type="ECO:0000313" key="3">
    <source>
        <dbReference type="EMBL" id="QXL86474.1"/>
    </source>
</evidence>
<keyword evidence="2" id="KW-0472">Membrane</keyword>
<evidence type="ECO:0000313" key="4">
    <source>
        <dbReference type="Proteomes" id="UP000693972"/>
    </source>
</evidence>
<gene>
    <name evidence="3" type="ORF">KUL25_13480</name>
</gene>
<keyword evidence="2" id="KW-0812">Transmembrane</keyword>
<keyword evidence="4" id="KW-1185">Reference proteome</keyword>
<evidence type="ECO:0000256" key="2">
    <source>
        <dbReference type="SAM" id="Phobius"/>
    </source>
</evidence>
<proteinExistence type="predicted"/>
<organism evidence="3">
    <name type="scientific">Gymnodinialimonas phycosphaerae</name>
    <dbReference type="NCBI Taxonomy" id="2841589"/>
    <lineage>
        <taxon>Bacteria</taxon>
        <taxon>Pseudomonadati</taxon>
        <taxon>Pseudomonadota</taxon>
        <taxon>Alphaproteobacteria</taxon>
        <taxon>Rhodobacterales</taxon>
        <taxon>Paracoccaceae</taxon>
        <taxon>Gymnodinialimonas</taxon>
    </lineage>
</organism>
<name>A0A975TRQ3_9RHOB</name>
<dbReference type="PANTHER" id="PTHR34980:SF2">
    <property type="entry name" value="INNER MEMBRANE PROTEIN YHAH-RELATED"/>
    <property type="match status" value="1"/>
</dbReference>
<protein>
    <submittedName>
        <fullName evidence="3">DUF805 domain-containing protein</fullName>
    </submittedName>
</protein>
<dbReference type="AlphaFoldDB" id="A0A975TRQ3"/>
<feature type="transmembrane region" description="Helical" evidence="2">
    <location>
        <begin position="65"/>
        <end position="84"/>
    </location>
</feature>
<dbReference type="PANTHER" id="PTHR34980">
    <property type="entry name" value="INNER MEMBRANE PROTEIN-RELATED-RELATED"/>
    <property type="match status" value="1"/>
</dbReference>
<evidence type="ECO:0000256" key="1">
    <source>
        <dbReference type="SAM" id="MobiDB-lite"/>
    </source>
</evidence>
<accession>A0A975TRQ3</accession>
<reference evidence="3 4" key="1">
    <citation type="submission" date="2021-07" db="EMBL/GenBank/DDBJ databases">
        <title>Karlodiniumbacter phycospheric gen. nov., sp. nov., a phycosphere bacterium isolated from karlodinium veneficum.</title>
        <authorList>
            <person name="Peng Y."/>
            <person name="Jiang L."/>
            <person name="Lee J."/>
        </authorList>
    </citation>
    <scope>NUCLEOTIDE SEQUENCE</scope>
    <source>
        <strain evidence="3 4">N5</strain>
    </source>
</reference>
<sequence length="180" mass="20521">MLNFSGRARRAEYWWFMLWIVLASVAASFAAIQYLAANPEFAAQWQTVQQTGRANPAFTEEIRYYIGYLFAANLVLFWLPQLAVTIRRLHDTNRSGAWWFIQLVPLIGPIWLFVLMCLPGTHGNNRFGPDSAPDRKRAPPAHPAFAGELTGEDRDRAEVARRAAAKDYYKRHVLPSIQNA</sequence>
<feature type="transmembrane region" description="Helical" evidence="2">
    <location>
        <begin position="12"/>
        <end position="36"/>
    </location>
</feature>
<dbReference type="EMBL" id="CP078073">
    <property type="protein sequence ID" value="QXL86474.1"/>
    <property type="molecule type" value="Genomic_DNA"/>
</dbReference>
<dbReference type="InterPro" id="IPR008523">
    <property type="entry name" value="DUF805"/>
</dbReference>
<dbReference type="RefSeq" id="WP_257893427.1">
    <property type="nucleotide sequence ID" value="NZ_JAIMBW010000001.1"/>
</dbReference>
<dbReference type="Proteomes" id="UP000693972">
    <property type="component" value="Unassembled WGS sequence"/>
</dbReference>
<dbReference type="EMBL" id="JAIMBW010000001">
    <property type="protein sequence ID" value="MBY4893776.1"/>
    <property type="molecule type" value="Genomic_DNA"/>
</dbReference>
<dbReference type="Pfam" id="PF05656">
    <property type="entry name" value="DUF805"/>
    <property type="match status" value="1"/>
</dbReference>